<dbReference type="SMART" id="SM00382">
    <property type="entry name" value="AAA"/>
    <property type="match status" value="1"/>
</dbReference>
<reference evidence="8 9" key="1">
    <citation type="submission" date="2016-11" db="EMBL/GenBank/DDBJ databases">
        <authorList>
            <person name="Jaros S."/>
            <person name="Januszkiewicz K."/>
            <person name="Wedrychowicz H."/>
        </authorList>
    </citation>
    <scope>NUCLEOTIDE SEQUENCE [LARGE SCALE GENOMIC DNA]</scope>
    <source>
        <strain evidence="8 9">DSM 6191</strain>
    </source>
</reference>
<dbReference type="GO" id="GO:0016740">
    <property type="term" value="F:transferase activity"/>
    <property type="evidence" value="ECO:0007669"/>
    <property type="project" value="UniProtKB-KW"/>
</dbReference>
<dbReference type="InterPro" id="IPR011608">
    <property type="entry name" value="PRD"/>
</dbReference>
<evidence type="ECO:0000313" key="9">
    <source>
        <dbReference type="Proteomes" id="UP000184241"/>
    </source>
</evidence>
<organism evidence="8 9">
    <name type="scientific">Clostridium intestinale DSM 6191</name>
    <dbReference type="NCBI Taxonomy" id="1121320"/>
    <lineage>
        <taxon>Bacteria</taxon>
        <taxon>Bacillati</taxon>
        <taxon>Bacillota</taxon>
        <taxon>Clostridia</taxon>
        <taxon>Eubacteriales</taxon>
        <taxon>Clostridiaceae</taxon>
        <taxon>Clostridium</taxon>
    </lineage>
</organism>
<dbReference type="InterPro" id="IPR036662">
    <property type="entry name" value="PTS_EIIA_man-typ_sf"/>
</dbReference>
<evidence type="ECO:0000256" key="2">
    <source>
        <dbReference type="ARBA" id="ARBA00022741"/>
    </source>
</evidence>
<evidence type="ECO:0000313" key="8">
    <source>
        <dbReference type="EMBL" id="SHH98241.1"/>
    </source>
</evidence>
<sequence>MLKDDILKYLEVKTESFIKGHENEDYTANKISEVFKVKRNTVSHYINQMVEEGQVIKINTRPVYFLHRRKFEECFFKVSRNIYSSFEELYLEEPIIDSYDIFNNLIGAEGSLKKAIEQIKTSIFYPSDGLPLMLNGPSGVGKSYIADLIHRYSIEMGVISEDAPFIIFNCAQYYNNPELLSSNLFGYVKGAFTGAEKNKIGMLEASDGGILFLDEVHRLNEEGQEKLFTFMDQGVFKRMGESEEWHKAKVRLIFATTESLTDTFLKTFLRRVPIFVTIPGLDERGNKEKLQFIYNFLIGEAKNFNKTLSISKPAIESLLSYKFKGNVGELENAIKYTCASVYSRNVKAEKVVIRLKDMPEKLLHEVIELKSFNINKSSDETIITPNTRLEELFEKEESILQIIKNTYKQIFSLYSDYKRKDETVEFFEKNVFNEIYALIDTLVFEKSYTTENTMLHFTTSSLQDVFRYMEASYNVKFNGDSIYTIAYFLYSKGSEIIEWDKDSEKLKEQLYNYILSNNNEEYQLVSKLIKLISSKMDISLNMEEEIFLSFYLKSLNIEKQNNYPKAVILAHGYATASSITNVVNRMLEKNIFEAFDMPIDISIKEISYKLIEYIKNNDVSKGLIILVDMGSLKDIYSKIEDYINGPVIIINNVSTQMALYVGDMLRREVYLEDIITKLKENNKTEYEIIYPVTFKEKAIVTSCATGIGTAKKIQKLLEQSIPKDLSINIVVHDYERLKAHGTKEAVFQLYDVLAVIGTMNPDIDEINYISLEDLISGRGEDRLIKLFDGIADERIIRNINDNIVRNFSLESVVSFLTILDTNKILEHVEQCLSNLEVFMGKRLPNDKKIALYVHTSCLVERLIRQAPIKDYPDISEFSKCQKTMIDYIQKSFSVIEEIYNVKINIEEIGYIYDILSAKIESLEEF</sequence>
<dbReference type="Pfam" id="PF00158">
    <property type="entry name" value="Sigma54_activat"/>
    <property type="match status" value="1"/>
</dbReference>
<dbReference type="Gene3D" id="3.40.50.510">
    <property type="entry name" value="Phosphotransferase system, mannose-type IIA component"/>
    <property type="match status" value="1"/>
</dbReference>
<dbReference type="InterPro" id="IPR002078">
    <property type="entry name" value="Sigma_54_int"/>
</dbReference>
<dbReference type="Gene3D" id="1.10.8.60">
    <property type="match status" value="1"/>
</dbReference>
<dbReference type="PROSITE" id="PS51372">
    <property type="entry name" value="PRD_2"/>
    <property type="match status" value="2"/>
</dbReference>
<feature type="domain" description="PRD" evidence="7">
    <location>
        <begin position="453"/>
        <end position="562"/>
    </location>
</feature>
<dbReference type="PROSITE" id="PS50045">
    <property type="entry name" value="SIGMA54_INTERACT_4"/>
    <property type="match status" value="1"/>
</dbReference>
<dbReference type="SUPFAM" id="SSF63520">
    <property type="entry name" value="PTS-regulatory domain, PRD"/>
    <property type="match status" value="1"/>
</dbReference>
<dbReference type="PANTHER" id="PTHR32071:SF38">
    <property type="entry name" value="PSP OPERON TRANSCRIPTIONAL ACTIVATOR"/>
    <property type="match status" value="1"/>
</dbReference>
<keyword evidence="3" id="KW-0067">ATP-binding</keyword>
<dbReference type="GO" id="GO:0003677">
    <property type="term" value="F:DNA binding"/>
    <property type="evidence" value="ECO:0007669"/>
    <property type="project" value="UniProtKB-KW"/>
</dbReference>
<dbReference type="InterPro" id="IPR036390">
    <property type="entry name" value="WH_DNA-bd_sf"/>
</dbReference>
<dbReference type="InterPro" id="IPR027417">
    <property type="entry name" value="P-loop_NTPase"/>
</dbReference>
<feature type="domain" description="PRD" evidence="7">
    <location>
        <begin position="819"/>
        <end position="925"/>
    </location>
</feature>
<dbReference type="EMBL" id="FQXU01000005">
    <property type="protein sequence ID" value="SHH98241.1"/>
    <property type="molecule type" value="Genomic_DNA"/>
</dbReference>
<evidence type="ECO:0000259" key="7">
    <source>
        <dbReference type="PROSITE" id="PS51372"/>
    </source>
</evidence>
<dbReference type="PANTHER" id="PTHR32071">
    <property type="entry name" value="TRANSCRIPTIONAL REGULATORY PROTEIN"/>
    <property type="match status" value="1"/>
</dbReference>
<proteinExistence type="predicted"/>
<dbReference type="CDD" id="cd00009">
    <property type="entry name" value="AAA"/>
    <property type="match status" value="1"/>
</dbReference>
<dbReference type="PROSITE" id="PS00676">
    <property type="entry name" value="SIGMA54_INTERACT_2"/>
    <property type="match status" value="1"/>
</dbReference>
<keyword evidence="4" id="KW-0238">DNA-binding</keyword>
<dbReference type="GO" id="GO:0009401">
    <property type="term" value="P:phosphoenolpyruvate-dependent sugar phosphotransferase system"/>
    <property type="evidence" value="ECO:0007669"/>
    <property type="project" value="InterPro"/>
</dbReference>
<evidence type="ECO:0000256" key="4">
    <source>
        <dbReference type="ARBA" id="ARBA00023125"/>
    </source>
</evidence>
<dbReference type="Gene3D" id="1.10.1790.10">
    <property type="entry name" value="PRD domain"/>
    <property type="match status" value="2"/>
</dbReference>
<dbReference type="Proteomes" id="UP000184241">
    <property type="component" value="Unassembled WGS sequence"/>
</dbReference>
<dbReference type="SUPFAM" id="SSF46785">
    <property type="entry name" value="Winged helix' DNA-binding domain"/>
    <property type="match status" value="1"/>
</dbReference>
<dbReference type="Gene3D" id="3.40.50.300">
    <property type="entry name" value="P-loop containing nucleotide triphosphate hydrolases"/>
    <property type="match status" value="1"/>
</dbReference>
<dbReference type="SUPFAM" id="SSF53062">
    <property type="entry name" value="PTS system fructose IIA component-like"/>
    <property type="match status" value="1"/>
</dbReference>
<dbReference type="GO" id="GO:0006355">
    <property type="term" value="P:regulation of DNA-templated transcription"/>
    <property type="evidence" value="ECO:0007669"/>
    <property type="project" value="InterPro"/>
</dbReference>
<dbReference type="Pfam" id="PF00874">
    <property type="entry name" value="PRD"/>
    <property type="match status" value="1"/>
</dbReference>
<keyword evidence="2" id="KW-0547">Nucleotide-binding</keyword>
<dbReference type="InterPro" id="IPR025943">
    <property type="entry name" value="Sigma_54_int_dom_ATP-bd_2"/>
</dbReference>
<dbReference type="InterPro" id="IPR003593">
    <property type="entry name" value="AAA+_ATPase"/>
</dbReference>
<dbReference type="InterPro" id="IPR058031">
    <property type="entry name" value="AAA_lid_NorR"/>
</dbReference>
<dbReference type="SUPFAM" id="SSF52540">
    <property type="entry name" value="P-loop containing nucleoside triphosphate hydrolases"/>
    <property type="match status" value="1"/>
</dbReference>
<evidence type="ECO:0000259" key="6">
    <source>
        <dbReference type="PROSITE" id="PS51096"/>
    </source>
</evidence>
<dbReference type="InterPro" id="IPR036634">
    <property type="entry name" value="PRD_sf"/>
</dbReference>
<dbReference type="RefSeq" id="WP_073018040.1">
    <property type="nucleotide sequence ID" value="NZ_FQXU01000005.1"/>
</dbReference>
<dbReference type="Pfam" id="PF25601">
    <property type="entry name" value="AAA_lid_14"/>
    <property type="match status" value="1"/>
</dbReference>
<dbReference type="InterPro" id="IPR004701">
    <property type="entry name" value="PTS_EIIA_man-typ"/>
</dbReference>
<feature type="domain" description="Sigma-54 factor interaction" evidence="5">
    <location>
        <begin position="105"/>
        <end position="339"/>
    </location>
</feature>
<name>A0A1M5XEL5_9CLOT</name>
<protein>
    <submittedName>
        <fullName evidence="8">Transcriptional regulatory protein LevR, contains PRD, AAA+ and EIIA domains</fullName>
    </submittedName>
</protein>
<feature type="domain" description="PTS EIIA type-4" evidence="6">
    <location>
        <begin position="563"/>
        <end position="686"/>
    </location>
</feature>
<evidence type="ECO:0000259" key="5">
    <source>
        <dbReference type="PROSITE" id="PS50045"/>
    </source>
</evidence>
<dbReference type="GO" id="GO:0016020">
    <property type="term" value="C:membrane"/>
    <property type="evidence" value="ECO:0007669"/>
    <property type="project" value="InterPro"/>
</dbReference>
<accession>A0A1M5XEL5</accession>
<keyword evidence="1" id="KW-0808">Transferase</keyword>
<evidence type="ECO:0000256" key="1">
    <source>
        <dbReference type="ARBA" id="ARBA00022679"/>
    </source>
</evidence>
<dbReference type="Pfam" id="PF03610">
    <property type="entry name" value="EIIA-man"/>
    <property type="match status" value="1"/>
</dbReference>
<dbReference type="GO" id="GO:0005524">
    <property type="term" value="F:ATP binding"/>
    <property type="evidence" value="ECO:0007669"/>
    <property type="project" value="UniProtKB-KW"/>
</dbReference>
<gene>
    <name evidence="8" type="ORF">SAMN02745941_01378</name>
</gene>
<dbReference type="AlphaFoldDB" id="A0A1M5XEL5"/>
<evidence type="ECO:0000256" key="3">
    <source>
        <dbReference type="ARBA" id="ARBA00022840"/>
    </source>
</evidence>
<dbReference type="PROSITE" id="PS51096">
    <property type="entry name" value="PTS_EIIA_TYPE_4"/>
    <property type="match status" value="1"/>
</dbReference>